<dbReference type="Gene3D" id="1.10.340.30">
    <property type="entry name" value="Hypothetical protein, domain 2"/>
    <property type="match status" value="1"/>
</dbReference>
<dbReference type="PANTHER" id="PTHR30037">
    <property type="entry name" value="DNA-3-METHYLADENINE GLYCOSYLASE 1"/>
    <property type="match status" value="1"/>
</dbReference>
<evidence type="ECO:0000313" key="1">
    <source>
        <dbReference type="EMBL" id="TBW59145.1"/>
    </source>
</evidence>
<keyword evidence="2" id="KW-1185">Reference proteome</keyword>
<dbReference type="PANTHER" id="PTHR30037:SF3">
    <property type="entry name" value="BLR0857 PROTEIN"/>
    <property type="match status" value="1"/>
</dbReference>
<evidence type="ECO:0000313" key="2">
    <source>
        <dbReference type="Proteomes" id="UP000313645"/>
    </source>
</evidence>
<dbReference type="Pfam" id="PF03352">
    <property type="entry name" value="Adenine_glyco"/>
    <property type="match status" value="1"/>
</dbReference>
<dbReference type="RefSeq" id="WP_131478576.1">
    <property type="nucleotide sequence ID" value="NZ_SJDL01000002.1"/>
</dbReference>
<protein>
    <submittedName>
        <fullName evidence="1">DNA-3-methyladenine glycosylase I</fullName>
    </submittedName>
</protein>
<dbReference type="EMBL" id="SJDL01000002">
    <property type="protein sequence ID" value="TBW59145.1"/>
    <property type="molecule type" value="Genomic_DNA"/>
</dbReference>
<dbReference type="InterPro" id="IPR005019">
    <property type="entry name" value="Adenine_glyco"/>
</dbReference>
<accession>A0ABY1ZTY8</accession>
<reference evidence="1 2" key="1">
    <citation type="submission" date="2019-02" db="EMBL/GenBank/DDBJ databases">
        <title>Marinobacter halodurans sp. nov., a marine bacterium isolated from sea tidal flat.</title>
        <authorList>
            <person name="Yoo Y."/>
            <person name="Lee D.W."/>
            <person name="Kim B.S."/>
            <person name="Kim J.-J."/>
        </authorList>
    </citation>
    <scope>NUCLEOTIDE SEQUENCE [LARGE SCALE GENOMIC DNA]</scope>
    <source>
        <strain evidence="1 2">YJ-S3-2</strain>
    </source>
</reference>
<name>A0ABY1ZTY8_9GAMM</name>
<sequence length="222" mass="25111">MLAFQVIQDRAAARAGGARALAERMPAVRPPEALAALPDSYFLSVMTRRIFQAGMKHSVINDRWPAFEAWFWGFEPEKLMLLSEEQLESAMQNPELIRHWGKLRTIPVNAGELYRVSQAEGGFGRFLANWPDDDLFGLWAWLGRRFQRMGGQSGARFLRLAGRDTFLLTDDVIAALQASNVIDSKPTRKADRQAVNEAFVTWREQSGLPFAHISRMLSMTVD</sequence>
<gene>
    <name evidence="1" type="ORF">EZI54_02200</name>
</gene>
<comment type="caution">
    <text evidence="1">The sequence shown here is derived from an EMBL/GenBank/DDBJ whole genome shotgun (WGS) entry which is preliminary data.</text>
</comment>
<dbReference type="InterPro" id="IPR052891">
    <property type="entry name" value="DNA-3mA_glycosylase"/>
</dbReference>
<dbReference type="Proteomes" id="UP000313645">
    <property type="component" value="Unassembled WGS sequence"/>
</dbReference>
<dbReference type="SUPFAM" id="SSF48150">
    <property type="entry name" value="DNA-glycosylase"/>
    <property type="match status" value="1"/>
</dbReference>
<organism evidence="1 2">
    <name type="scientific">Marinobacter halodurans</name>
    <dbReference type="NCBI Taxonomy" id="2528979"/>
    <lineage>
        <taxon>Bacteria</taxon>
        <taxon>Pseudomonadati</taxon>
        <taxon>Pseudomonadota</taxon>
        <taxon>Gammaproteobacteria</taxon>
        <taxon>Pseudomonadales</taxon>
        <taxon>Marinobacteraceae</taxon>
        <taxon>Marinobacter</taxon>
    </lineage>
</organism>
<proteinExistence type="predicted"/>
<dbReference type="InterPro" id="IPR011257">
    <property type="entry name" value="DNA_glycosylase"/>
</dbReference>